<gene>
    <name evidence="2" type="ORF">EVOR1521_LOCUS22637</name>
</gene>
<evidence type="ECO:0000313" key="3">
    <source>
        <dbReference type="Proteomes" id="UP001178507"/>
    </source>
</evidence>
<name>A0AA36J3M6_9DINO</name>
<dbReference type="EMBL" id="CAUJNA010003320">
    <property type="protein sequence ID" value="CAJ1399003.1"/>
    <property type="molecule type" value="Genomic_DNA"/>
</dbReference>
<evidence type="ECO:0000259" key="1">
    <source>
        <dbReference type="Pfam" id="PF01425"/>
    </source>
</evidence>
<accession>A0AA36J3M6</accession>
<protein>
    <recommendedName>
        <fullName evidence="1">Amidase domain-containing protein</fullName>
    </recommendedName>
</protein>
<organism evidence="2 3">
    <name type="scientific">Effrenium voratum</name>
    <dbReference type="NCBI Taxonomy" id="2562239"/>
    <lineage>
        <taxon>Eukaryota</taxon>
        <taxon>Sar</taxon>
        <taxon>Alveolata</taxon>
        <taxon>Dinophyceae</taxon>
        <taxon>Suessiales</taxon>
        <taxon>Symbiodiniaceae</taxon>
        <taxon>Effrenium</taxon>
    </lineage>
</organism>
<dbReference type="PANTHER" id="PTHR43372">
    <property type="entry name" value="FATTY-ACID AMIDE HYDROLASE"/>
    <property type="match status" value="1"/>
</dbReference>
<comment type="caution">
    <text evidence="2">The sequence shown here is derived from an EMBL/GenBank/DDBJ whole genome shotgun (WGS) entry which is preliminary data.</text>
</comment>
<dbReference type="InterPro" id="IPR036928">
    <property type="entry name" value="AS_sf"/>
</dbReference>
<dbReference type="AlphaFoldDB" id="A0AA36J3M6"/>
<dbReference type="InterPro" id="IPR023631">
    <property type="entry name" value="Amidase_dom"/>
</dbReference>
<sequence>MEIDPCIYTSSAAKLCELIRQGRLTSTELLEAFIARVEAEPHINAVVVKHYAPARARAAAADRCWSENSGGRLWGRLHGLPMTVKEELVVEGICEGRVNGLQADVPKASCAAVQRLLDEGAIIFGKTNTPTWCKDWQTFNDQFGPTPNPHDRQRSCGGSSGGSCVAVACAHSPVELGADVAGSIRVPAAFCGVLGMQGTYGRIPTALWCQPLPAREEPETLCVPFDTPLIGAHVFKVIGPICKSAEDLALMNAVLERIPLVAPEAGAFRLALLSEVCPSDPLEPKLSDAVDVAWCRLRDKMQQEYPDAPRWLVRTVRKKFPENFAQVSYNLYQQILADPDFALLPEASIRRQWCQAVWNAFFDANGIDAVLLPISPTLPFLRNEVAGTDAYTPDRILWTNDSLTGESPQPRCSDEYFYWPHFSILAQLPSISVPCGIVEVPDVLPGCSPTGAQPIVAMSSGFRDPDGSEAKPCEVPVGFQLLGRPHSDAWLVGMAAEIQRIASI</sequence>
<reference evidence="2" key="1">
    <citation type="submission" date="2023-08" db="EMBL/GenBank/DDBJ databases">
        <authorList>
            <person name="Chen Y."/>
            <person name="Shah S."/>
            <person name="Dougan E. K."/>
            <person name="Thang M."/>
            <person name="Chan C."/>
        </authorList>
    </citation>
    <scope>NUCLEOTIDE SEQUENCE</scope>
</reference>
<dbReference type="PANTHER" id="PTHR43372:SF4">
    <property type="entry name" value="FATTY-ACID AMIDE HYDROLASE 2"/>
    <property type="match status" value="1"/>
</dbReference>
<dbReference type="SUPFAM" id="SSF75304">
    <property type="entry name" value="Amidase signature (AS) enzymes"/>
    <property type="match status" value="1"/>
</dbReference>
<feature type="domain" description="Amidase" evidence="1">
    <location>
        <begin position="28"/>
        <end position="255"/>
    </location>
</feature>
<dbReference type="Proteomes" id="UP001178507">
    <property type="component" value="Unassembled WGS sequence"/>
</dbReference>
<evidence type="ECO:0000313" key="2">
    <source>
        <dbReference type="EMBL" id="CAJ1399003.1"/>
    </source>
</evidence>
<dbReference type="GO" id="GO:0012505">
    <property type="term" value="C:endomembrane system"/>
    <property type="evidence" value="ECO:0007669"/>
    <property type="project" value="TreeGrafter"/>
</dbReference>
<dbReference type="InterPro" id="IPR052739">
    <property type="entry name" value="FAAH2"/>
</dbReference>
<dbReference type="Gene3D" id="3.90.1300.10">
    <property type="entry name" value="Amidase signature (AS) domain"/>
    <property type="match status" value="2"/>
</dbReference>
<proteinExistence type="predicted"/>
<keyword evidence="3" id="KW-1185">Reference proteome</keyword>
<dbReference type="Pfam" id="PF01425">
    <property type="entry name" value="Amidase"/>
    <property type="match status" value="1"/>
</dbReference>